<evidence type="ECO:0000256" key="5">
    <source>
        <dbReference type="ARBA" id="ARBA00022727"/>
    </source>
</evidence>
<accession>A0A1D3L459</accession>
<keyword evidence="7 11" id="KW-0418">Kinase</keyword>
<evidence type="ECO:0000256" key="11">
    <source>
        <dbReference type="HAMAP-Rule" id="MF_00165"/>
    </source>
</evidence>
<dbReference type="OrthoDB" id="43083at2157"/>
<dbReference type="GO" id="GO:0005524">
    <property type="term" value="F:ATP binding"/>
    <property type="evidence" value="ECO:0007669"/>
    <property type="project" value="UniProtKB-UniRule"/>
</dbReference>
<evidence type="ECO:0000256" key="2">
    <source>
        <dbReference type="ARBA" id="ARBA00012980"/>
    </source>
</evidence>
<dbReference type="HAMAP" id="MF_00165">
    <property type="entry name" value="Thymidylate_kinase"/>
    <property type="match status" value="1"/>
</dbReference>
<evidence type="ECO:0000256" key="4">
    <source>
        <dbReference type="ARBA" id="ARBA00022679"/>
    </source>
</evidence>
<dbReference type="SUPFAM" id="SSF52540">
    <property type="entry name" value="P-loop containing nucleoside triphosphate hydrolases"/>
    <property type="match status" value="1"/>
</dbReference>
<dbReference type="PROSITE" id="PS01331">
    <property type="entry name" value="THYMIDYLATE_KINASE"/>
    <property type="match status" value="1"/>
</dbReference>
<dbReference type="GO" id="GO:0005737">
    <property type="term" value="C:cytoplasm"/>
    <property type="evidence" value="ECO:0007669"/>
    <property type="project" value="TreeGrafter"/>
</dbReference>
<keyword evidence="14" id="KW-1185">Reference proteome</keyword>
<evidence type="ECO:0000256" key="9">
    <source>
        <dbReference type="ARBA" id="ARBA00029962"/>
    </source>
</evidence>
<organism evidence="13 14">
    <name type="scientific">Methanobacterium congolense</name>
    <dbReference type="NCBI Taxonomy" id="118062"/>
    <lineage>
        <taxon>Archaea</taxon>
        <taxon>Methanobacteriati</taxon>
        <taxon>Methanobacteriota</taxon>
        <taxon>Methanomada group</taxon>
        <taxon>Methanobacteria</taxon>
        <taxon>Methanobacteriales</taxon>
        <taxon>Methanobacteriaceae</taxon>
        <taxon>Methanobacterium</taxon>
    </lineage>
</organism>
<comment type="catalytic activity">
    <reaction evidence="10 11">
        <text>dTMP + ATP = dTDP + ADP</text>
        <dbReference type="Rhea" id="RHEA:13517"/>
        <dbReference type="ChEBI" id="CHEBI:30616"/>
        <dbReference type="ChEBI" id="CHEBI:58369"/>
        <dbReference type="ChEBI" id="CHEBI:63528"/>
        <dbReference type="ChEBI" id="CHEBI:456216"/>
        <dbReference type="EC" id="2.7.4.9"/>
    </reaction>
</comment>
<feature type="binding site" evidence="11">
    <location>
        <begin position="7"/>
        <end position="14"/>
    </location>
    <ligand>
        <name>ATP</name>
        <dbReference type="ChEBI" id="CHEBI:30616"/>
    </ligand>
</feature>
<dbReference type="EC" id="2.7.4.9" evidence="2 11"/>
<dbReference type="InterPro" id="IPR039430">
    <property type="entry name" value="Thymidylate_kin-like_dom"/>
</dbReference>
<dbReference type="Pfam" id="PF02223">
    <property type="entry name" value="Thymidylate_kin"/>
    <property type="match status" value="1"/>
</dbReference>
<dbReference type="InterPro" id="IPR018095">
    <property type="entry name" value="Thymidylate_kin_CS"/>
</dbReference>
<dbReference type="Gene3D" id="3.40.50.300">
    <property type="entry name" value="P-loop containing nucleotide triphosphate hydrolases"/>
    <property type="match status" value="1"/>
</dbReference>
<dbReference type="GO" id="GO:0006233">
    <property type="term" value="P:dTDP biosynthetic process"/>
    <property type="evidence" value="ECO:0007669"/>
    <property type="project" value="InterPro"/>
</dbReference>
<dbReference type="KEGG" id="mcub:MCBB_1744"/>
<dbReference type="EMBL" id="LT607756">
    <property type="protein sequence ID" value="SCG86299.1"/>
    <property type="molecule type" value="Genomic_DNA"/>
</dbReference>
<dbReference type="Proteomes" id="UP000094707">
    <property type="component" value="Chromosome I"/>
</dbReference>
<evidence type="ECO:0000256" key="1">
    <source>
        <dbReference type="ARBA" id="ARBA00009776"/>
    </source>
</evidence>
<dbReference type="RefSeq" id="WP_071907375.1">
    <property type="nucleotide sequence ID" value="NZ_LT607756.1"/>
</dbReference>
<evidence type="ECO:0000256" key="6">
    <source>
        <dbReference type="ARBA" id="ARBA00022741"/>
    </source>
</evidence>
<dbReference type="InterPro" id="IPR027417">
    <property type="entry name" value="P-loop_NTPase"/>
</dbReference>
<name>A0A1D3L459_9EURY</name>
<proteinExistence type="inferred from homology"/>
<feature type="domain" description="Thymidylate kinase-like" evidence="12">
    <location>
        <begin position="5"/>
        <end position="179"/>
    </location>
</feature>
<sequence>MYVCLEGIDGSGKSTHTAMIEKWLKKCGIQVFRIFEPTDSKVGRLIREMLQDPGATDENFQRTLALLFAADRTILMEKIAQAESEGRVVVSDRCFYSSMVYQDGPEWIGEINKFARKPDVTLLLDLDPETAMTRCKGSDSFEDLKFLSRTRTRYLELAEKEGFFIVNADNGINKVHDDIKHVLAPKLGMCI</sequence>
<keyword evidence="8 11" id="KW-0067">ATP-binding</keyword>
<protein>
    <recommendedName>
        <fullName evidence="3 11">Probable thymidylate kinase</fullName>
        <ecNumber evidence="2 11">2.7.4.9</ecNumber>
    </recommendedName>
    <alternativeName>
        <fullName evidence="9 11">dTMP kinase</fullName>
    </alternativeName>
</protein>
<reference evidence="13 14" key="1">
    <citation type="submission" date="2016-08" db="EMBL/GenBank/DDBJ databases">
        <authorList>
            <person name="Seilhamer J.J."/>
        </authorList>
    </citation>
    <scope>NUCLEOTIDE SEQUENCE [LARGE SCALE GENOMIC DNA]</scope>
    <source>
        <strain evidence="13">Buetzberg</strain>
    </source>
</reference>
<dbReference type="GO" id="GO:0006235">
    <property type="term" value="P:dTTP biosynthetic process"/>
    <property type="evidence" value="ECO:0007669"/>
    <property type="project" value="UniProtKB-UniRule"/>
</dbReference>
<evidence type="ECO:0000313" key="13">
    <source>
        <dbReference type="EMBL" id="SCG86299.1"/>
    </source>
</evidence>
<dbReference type="GO" id="GO:0006227">
    <property type="term" value="P:dUDP biosynthetic process"/>
    <property type="evidence" value="ECO:0007669"/>
    <property type="project" value="TreeGrafter"/>
</dbReference>
<keyword evidence="4 11" id="KW-0808">Transferase</keyword>
<evidence type="ECO:0000256" key="7">
    <source>
        <dbReference type="ARBA" id="ARBA00022777"/>
    </source>
</evidence>
<evidence type="ECO:0000256" key="3">
    <source>
        <dbReference type="ARBA" id="ARBA00013355"/>
    </source>
</evidence>
<dbReference type="InterPro" id="IPR018094">
    <property type="entry name" value="Thymidylate_kinase"/>
</dbReference>
<keyword evidence="6 11" id="KW-0547">Nucleotide-binding</keyword>
<evidence type="ECO:0000256" key="8">
    <source>
        <dbReference type="ARBA" id="ARBA00022840"/>
    </source>
</evidence>
<dbReference type="AlphaFoldDB" id="A0A1D3L459"/>
<dbReference type="GO" id="GO:0004798">
    <property type="term" value="F:dTMP kinase activity"/>
    <property type="evidence" value="ECO:0007669"/>
    <property type="project" value="UniProtKB-UniRule"/>
</dbReference>
<dbReference type="STRING" id="118062.MCBB_1744"/>
<keyword evidence="5 11" id="KW-0545">Nucleotide biosynthesis</keyword>
<evidence type="ECO:0000256" key="10">
    <source>
        <dbReference type="ARBA" id="ARBA00048743"/>
    </source>
</evidence>
<evidence type="ECO:0000313" key="14">
    <source>
        <dbReference type="Proteomes" id="UP000094707"/>
    </source>
</evidence>
<dbReference type="GeneID" id="30412582"/>
<evidence type="ECO:0000259" key="12">
    <source>
        <dbReference type="Pfam" id="PF02223"/>
    </source>
</evidence>
<dbReference type="PATRIC" id="fig|129848.4.peg.1786"/>
<comment type="similarity">
    <text evidence="1 11">Belongs to the thymidylate kinase family.</text>
</comment>
<dbReference type="PANTHER" id="PTHR10344:SF4">
    <property type="entry name" value="UMP-CMP KINASE 2, MITOCHONDRIAL"/>
    <property type="match status" value="1"/>
</dbReference>
<dbReference type="NCBIfam" id="TIGR00041">
    <property type="entry name" value="DTMP_kinase"/>
    <property type="match status" value="1"/>
</dbReference>
<gene>
    <name evidence="11 13" type="primary">tmk</name>
    <name evidence="13" type="ORF">MCBB_1744</name>
</gene>
<dbReference type="CDD" id="cd01672">
    <property type="entry name" value="TMPK"/>
    <property type="match status" value="1"/>
</dbReference>
<dbReference type="PANTHER" id="PTHR10344">
    <property type="entry name" value="THYMIDYLATE KINASE"/>
    <property type="match status" value="1"/>
</dbReference>